<organism evidence="1 2">
    <name type="scientific">Lacticaseibacillus rhamnosus LRHMDP3</name>
    <dbReference type="NCBI Taxonomy" id="1203259"/>
    <lineage>
        <taxon>Bacteria</taxon>
        <taxon>Bacillati</taxon>
        <taxon>Bacillota</taxon>
        <taxon>Bacilli</taxon>
        <taxon>Lactobacillales</taxon>
        <taxon>Lactobacillaceae</taxon>
        <taxon>Lacticaseibacillus</taxon>
    </lineage>
</organism>
<reference evidence="1 2" key="1">
    <citation type="journal article" date="2013" name="Genome Announc.">
        <title>Draft Genome Sequence of Staphylococcus simulans UMC-CNS-990, Isolated from a Case of Chronic Bovine Mastitis.</title>
        <authorList>
            <person name="Calcutt M.J."/>
            <person name="Foecking M.F."/>
            <person name="Hsieh H.Y."/>
            <person name="Perry J."/>
            <person name="Stewart G.C."/>
            <person name="Middleton J.R."/>
        </authorList>
    </citation>
    <scope>NUCLEOTIDE SEQUENCE [LARGE SCALE GENOMIC DNA]</scope>
    <source>
        <strain evidence="1 2">LRHMDP3</strain>
    </source>
</reference>
<accession>A0AB33XQX7</accession>
<protein>
    <submittedName>
        <fullName evidence="1">Uncharacterized protein</fullName>
    </submittedName>
</protein>
<proteinExistence type="predicted"/>
<sequence>MSNVNQARLFKKMLAPQPACWYYIIAVKKQIPFWGKDKNSHE</sequence>
<evidence type="ECO:0000313" key="1">
    <source>
        <dbReference type="EMBL" id="EKS48514.1"/>
    </source>
</evidence>
<comment type="caution">
    <text evidence="1">The sequence shown here is derived from an EMBL/GenBank/DDBJ whole genome shotgun (WGS) entry which is preliminary data.</text>
</comment>
<dbReference type="Proteomes" id="UP000009352">
    <property type="component" value="Unassembled WGS sequence"/>
</dbReference>
<evidence type="ECO:0000313" key="2">
    <source>
        <dbReference type="Proteomes" id="UP000009352"/>
    </source>
</evidence>
<dbReference type="EMBL" id="AMQX01000028">
    <property type="protein sequence ID" value="EKS48514.1"/>
    <property type="molecule type" value="Genomic_DNA"/>
</dbReference>
<gene>
    <name evidence="1" type="ORF">LRHMDP3_2834</name>
</gene>
<dbReference type="AlphaFoldDB" id="A0AB33XQX7"/>
<name>A0AB33XQX7_LACRH</name>